<evidence type="ECO:0000313" key="4">
    <source>
        <dbReference type="Proteomes" id="UP000000231"/>
    </source>
</evidence>
<dbReference type="GeneID" id="31481715"/>
<proteinExistence type="inferred from homology"/>
<dbReference type="Pfam" id="PF03401">
    <property type="entry name" value="TctC"/>
    <property type="match status" value="1"/>
</dbReference>
<dbReference type="eggNOG" id="COG3181">
    <property type="taxonomic scope" value="Bacteria"/>
</dbReference>
<dbReference type="SUPFAM" id="SSF53850">
    <property type="entry name" value="Periplasmic binding protein-like II"/>
    <property type="match status" value="1"/>
</dbReference>
<dbReference type="Proteomes" id="UP000000231">
    <property type="component" value="Chromosome"/>
</dbReference>
<comment type="similarity">
    <text evidence="1">Belongs to the UPF0065 (bug) family.</text>
</comment>
<dbReference type="Gene3D" id="3.40.190.150">
    <property type="entry name" value="Bordetella uptake gene, domain 1"/>
    <property type="match status" value="1"/>
</dbReference>
<dbReference type="InterPro" id="IPR005064">
    <property type="entry name" value="BUG"/>
</dbReference>
<dbReference type="PANTHER" id="PTHR42928:SF5">
    <property type="entry name" value="BLR1237 PROTEIN"/>
    <property type="match status" value="1"/>
</dbReference>
<dbReference type="AlphaFoldDB" id="A4SYH5"/>
<dbReference type="HOGENOM" id="CLU_045683_0_0_4"/>
<evidence type="ECO:0000313" key="3">
    <source>
        <dbReference type="EMBL" id="ABP34539.1"/>
    </source>
</evidence>
<keyword evidence="4" id="KW-1185">Reference proteome</keyword>
<dbReference type="CDD" id="cd07012">
    <property type="entry name" value="PBP2_Bug_TTT"/>
    <property type="match status" value="1"/>
</dbReference>
<sequence length="330" mass="35018">MISFYALTRACVMSFSALALLPFISQAVNAAAPFPNKPIKIIVTASPGGTTDISARALSDILGKELGQSVIIENKAGGAGIIGIQALLAAPPDGYTMAMGNIGPNAINYSLYKNLPYKMEDMEPVTIVIANPNVLVVNSDFPAKTVGELVAMAKANPGKYSFASSGRGQSIHMSGELLRLQAGIDVIHVPYKGAGPALADLLGGQVTMMVDNLPSSMSYIKAGKLRALAVTSKNRVAELPDVPTMMQSGFPNFEVTAWFGLFVPAGTPKPVIDKLYVAVKKALETPEIKQRWKDLGGWAVGDTPANTKIFIAAEKKKWEQVAQQAKIEAE</sequence>
<dbReference type="EMBL" id="CP000655">
    <property type="protein sequence ID" value="ABP34539.1"/>
    <property type="molecule type" value="Genomic_DNA"/>
</dbReference>
<name>A4SYH5_POLAQ</name>
<dbReference type="Gene3D" id="3.40.190.10">
    <property type="entry name" value="Periplasmic binding protein-like II"/>
    <property type="match status" value="1"/>
</dbReference>
<dbReference type="RefSeq" id="WP_011903164.1">
    <property type="nucleotide sequence ID" value="NC_009379.1"/>
</dbReference>
<dbReference type="KEGG" id="pnu:Pnuc_1325"/>
<gene>
    <name evidence="3" type="ordered locus">Pnuc_1325</name>
</gene>
<protein>
    <submittedName>
        <fullName evidence="3">Uncharacterized protein UPF0065</fullName>
    </submittedName>
</protein>
<organism evidence="3 4">
    <name type="scientific">Polynucleobacter asymbioticus (strain DSM 18221 / CIP 109841 / QLW-P1DMWA-1)</name>
    <name type="common">Polynucleobacter necessarius subsp. asymbioticus</name>
    <dbReference type="NCBI Taxonomy" id="312153"/>
    <lineage>
        <taxon>Bacteria</taxon>
        <taxon>Pseudomonadati</taxon>
        <taxon>Pseudomonadota</taxon>
        <taxon>Betaproteobacteria</taxon>
        <taxon>Burkholderiales</taxon>
        <taxon>Burkholderiaceae</taxon>
        <taxon>Polynucleobacter</taxon>
    </lineage>
</organism>
<feature type="chain" id="PRO_5002672777" evidence="2">
    <location>
        <begin position="31"/>
        <end position="330"/>
    </location>
</feature>
<dbReference type="InterPro" id="IPR042100">
    <property type="entry name" value="Bug_dom1"/>
</dbReference>
<feature type="signal peptide" evidence="2">
    <location>
        <begin position="1"/>
        <end position="30"/>
    </location>
</feature>
<evidence type="ECO:0000256" key="2">
    <source>
        <dbReference type="SAM" id="SignalP"/>
    </source>
</evidence>
<dbReference type="PANTHER" id="PTHR42928">
    <property type="entry name" value="TRICARBOXYLATE-BINDING PROTEIN"/>
    <property type="match status" value="1"/>
</dbReference>
<evidence type="ECO:0000256" key="1">
    <source>
        <dbReference type="ARBA" id="ARBA00006987"/>
    </source>
</evidence>
<accession>A4SYH5</accession>
<keyword evidence="2" id="KW-0732">Signal</keyword>
<dbReference type="PIRSF" id="PIRSF017082">
    <property type="entry name" value="YflP"/>
    <property type="match status" value="1"/>
</dbReference>
<reference evidence="3 4" key="1">
    <citation type="journal article" date="2012" name="Stand. Genomic Sci.">
        <title>Complete genome sequence of Polynucleobacter necessarius subsp. asymbioticus type strain (QLW-P1DMWA-1(T)).</title>
        <authorList>
            <person name="Meincke L."/>
            <person name="Copeland A."/>
            <person name="Lapidus A."/>
            <person name="Lucas S."/>
            <person name="Berry K.W."/>
            <person name="Del Rio T.G."/>
            <person name="Hammon N."/>
            <person name="Dalin E."/>
            <person name="Tice H."/>
            <person name="Pitluck S."/>
            <person name="Richardson P."/>
            <person name="Bruce D."/>
            <person name="Goodwin L."/>
            <person name="Han C."/>
            <person name="Tapia R."/>
            <person name="Detter J.C."/>
            <person name="Schmutz J."/>
            <person name="Brettin T."/>
            <person name="Larimer F."/>
            <person name="Land M."/>
            <person name="Hauser L."/>
            <person name="Kyrpides N.C."/>
            <person name="Ivanova N."/>
            <person name="Goker M."/>
            <person name="Woyke T."/>
            <person name="Wu Q.L."/>
            <person name="Pockl M."/>
            <person name="Hahn M.W."/>
            <person name="Klenk H.P."/>
        </authorList>
    </citation>
    <scope>NUCLEOTIDE SEQUENCE [LARGE SCALE GENOMIC DNA]</scope>
    <source>
        <strain evidence="4">DSM 18221 / CIP 109841 / QLW-P1DMWA-1</strain>
    </source>
</reference>